<dbReference type="EMBL" id="JAMZIH010005554">
    <property type="protein sequence ID" value="KAJ1674989.1"/>
    <property type="molecule type" value="Genomic_DNA"/>
</dbReference>
<proteinExistence type="predicted"/>
<gene>
    <name evidence="1" type="primary">SIRT2</name>
    <name evidence="1" type="ORF">EV182_002156</name>
</gene>
<dbReference type="Proteomes" id="UP001145114">
    <property type="component" value="Unassembled WGS sequence"/>
</dbReference>
<keyword evidence="2" id="KW-1185">Reference proteome</keyword>
<protein>
    <submittedName>
        <fullName evidence="1">NAD-dependent protein deacetylase sirtuin-2</fullName>
    </submittedName>
</protein>
<accession>A0ACC1HL20</accession>
<name>A0ACC1HL20_9FUNG</name>
<comment type="caution">
    <text evidence="1">The sequence shown here is derived from an EMBL/GenBank/DDBJ whole genome shotgun (WGS) entry which is preliminary data.</text>
</comment>
<sequence length="452" mass="50096">MGRTEDKDLSGLTEQLEELAIAKSEVEASLSAAAIVVTDAETETNTPSRRGSNAETPDKCKDSSRKKGGSSSSSILSPSRFLRRSPRRQKIISIIENNSLESIAKLIKSGRARNIILMTGAGISTSAGIPDFRSPKTGLYANLQRFNLPYPEAIFDMEYFLERPEPFYVLAKELYPGNFKPTVSHMFARLLQDKGVLLRHFTQNIDTLERIAGVDEDKLVEAHGSFYTGHCISLDCREQYSQEWMRDLIFADRIPHCERCGSLVKPDITFFGEALPSRFFECADKDFGDCDLLIVMGTSLQVYPFAALINYPAGDVPRLLINRERVGDSMTRGVGFDFDMRNGGFYRRDAIFEGDCDVGCLRLIELLEWEENLKALMDEFESRPLATSTKSPNKAAVPEAAAQQDNSSTTSLGEEEPASLTKDETLADEGGLAAALDRLDLEALPPTKDNQA</sequence>
<organism evidence="1 2">
    <name type="scientific">Spiromyces aspiralis</name>
    <dbReference type="NCBI Taxonomy" id="68401"/>
    <lineage>
        <taxon>Eukaryota</taxon>
        <taxon>Fungi</taxon>
        <taxon>Fungi incertae sedis</taxon>
        <taxon>Zoopagomycota</taxon>
        <taxon>Kickxellomycotina</taxon>
        <taxon>Kickxellomycetes</taxon>
        <taxon>Kickxellales</taxon>
        <taxon>Kickxellaceae</taxon>
        <taxon>Spiromyces</taxon>
    </lineage>
</organism>
<evidence type="ECO:0000313" key="2">
    <source>
        <dbReference type="Proteomes" id="UP001145114"/>
    </source>
</evidence>
<evidence type="ECO:0000313" key="1">
    <source>
        <dbReference type="EMBL" id="KAJ1674989.1"/>
    </source>
</evidence>
<reference evidence="1" key="1">
    <citation type="submission" date="2022-06" db="EMBL/GenBank/DDBJ databases">
        <title>Phylogenomic reconstructions and comparative analyses of Kickxellomycotina fungi.</title>
        <authorList>
            <person name="Reynolds N.K."/>
            <person name="Stajich J.E."/>
            <person name="Barry K."/>
            <person name="Grigoriev I.V."/>
            <person name="Crous P."/>
            <person name="Smith M.E."/>
        </authorList>
    </citation>
    <scope>NUCLEOTIDE SEQUENCE</scope>
    <source>
        <strain evidence="1">RSA 2271</strain>
    </source>
</reference>